<reference evidence="1 2" key="1">
    <citation type="submission" date="2017-10" db="EMBL/GenBank/DDBJ databases">
        <title>The draft genome sequence of Lewinella nigricans NBRC 102662.</title>
        <authorList>
            <person name="Wang K."/>
        </authorList>
    </citation>
    <scope>NUCLEOTIDE SEQUENCE [LARGE SCALE GENOMIC DNA]</scope>
    <source>
        <strain evidence="1 2">NBRC 102662</strain>
    </source>
</reference>
<evidence type="ECO:0000313" key="1">
    <source>
        <dbReference type="EMBL" id="PHN03708.1"/>
    </source>
</evidence>
<dbReference type="GO" id="GO:0003723">
    <property type="term" value="F:RNA binding"/>
    <property type="evidence" value="ECO:0007669"/>
    <property type="project" value="InterPro"/>
</dbReference>
<name>A0A2D0N5N3_FLAN2</name>
<dbReference type="AlphaFoldDB" id="A0A2D0N5N3"/>
<organism evidence="1 2">
    <name type="scientific">Flavilitoribacter nigricans (strain ATCC 23147 / DSM 23189 / NBRC 102662 / NCIMB 1420 / SS-2)</name>
    <name type="common">Lewinella nigricans</name>
    <dbReference type="NCBI Taxonomy" id="1122177"/>
    <lineage>
        <taxon>Bacteria</taxon>
        <taxon>Pseudomonadati</taxon>
        <taxon>Bacteroidota</taxon>
        <taxon>Saprospiria</taxon>
        <taxon>Saprospirales</taxon>
        <taxon>Lewinellaceae</taxon>
        <taxon>Flavilitoribacter</taxon>
    </lineage>
</organism>
<proteinExistence type="predicted"/>
<dbReference type="GO" id="GO:0110001">
    <property type="term" value="C:toxin-antitoxin complex"/>
    <property type="evidence" value="ECO:0007669"/>
    <property type="project" value="InterPro"/>
</dbReference>
<protein>
    <submittedName>
        <fullName evidence="1">Addiction module toxin RelE</fullName>
    </submittedName>
</protein>
<dbReference type="Pfam" id="PF09907">
    <property type="entry name" value="HigB_toxin"/>
    <property type="match status" value="1"/>
</dbReference>
<dbReference type="InterPro" id="IPR018669">
    <property type="entry name" value="Toxin_HigB"/>
</dbReference>
<accession>A0A2D0N5N3</accession>
<keyword evidence="2" id="KW-1185">Reference proteome</keyword>
<dbReference type="GO" id="GO:0004519">
    <property type="term" value="F:endonuclease activity"/>
    <property type="evidence" value="ECO:0007669"/>
    <property type="project" value="InterPro"/>
</dbReference>
<comment type="caution">
    <text evidence="1">The sequence shown here is derived from an EMBL/GenBank/DDBJ whole genome shotgun (WGS) entry which is preliminary data.</text>
</comment>
<dbReference type="Proteomes" id="UP000223913">
    <property type="component" value="Unassembled WGS sequence"/>
</dbReference>
<dbReference type="EMBL" id="PDUD01000030">
    <property type="protein sequence ID" value="PHN03708.1"/>
    <property type="molecule type" value="Genomic_DNA"/>
</dbReference>
<dbReference type="OrthoDB" id="9799912at2"/>
<gene>
    <name evidence="1" type="ORF">CRP01_25385</name>
</gene>
<sequence length="89" mass="10538">MLKAFQDFYHQLEYCDWEIPSDIMKSFRTADLINCEGRSFNRLVFNIGGNKYRMICGYKFGTSKVVLYVRFAGTHKEYDKVDICQVNIF</sequence>
<evidence type="ECO:0000313" key="2">
    <source>
        <dbReference type="Proteomes" id="UP000223913"/>
    </source>
</evidence>